<dbReference type="Proteomes" id="UP000228533">
    <property type="component" value="Unassembled WGS sequence"/>
</dbReference>
<comment type="similarity">
    <text evidence="7">Belongs to the ATPase delta chain family.</text>
</comment>
<dbReference type="GO" id="GO:0005886">
    <property type="term" value="C:plasma membrane"/>
    <property type="evidence" value="ECO:0007669"/>
    <property type="project" value="UniProtKB-SubCell"/>
</dbReference>
<evidence type="ECO:0000256" key="4">
    <source>
        <dbReference type="ARBA" id="ARBA00023065"/>
    </source>
</evidence>
<comment type="caution">
    <text evidence="8">The sequence shown here is derived from an EMBL/GenBank/DDBJ whole genome shotgun (WGS) entry which is preliminary data.</text>
</comment>
<keyword evidence="7" id="KW-1003">Cell membrane</keyword>
<dbReference type="AlphaFoldDB" id="A0A2M6WU82"/>
<reference evidence="9" key="1">
    <citation type="submission" date="2017-09" db="EMBL/GenBank/DDBJ databases">
        <title>Depth-based differentiation of microbial function through sediment-hosted aquifers and enrichment of novel symbionts in the deep terrestrial subsurface.</title>
        <authorList>
            <person name="Probst A.J."/>
            <person name="Ladd B."/>
            <person name="Jarett J.K."/>
            <person name="Geller-Mcgrath D.E."/>
            <person name="Sieber C.M.K."/>
            <person name="Emerson J.B."/>
            <person name="Anantharaman K."/>
            <person name="Thomas B.C."/>
            <person name="Malmstrom R."/>
            <person name="Stieglmeier M."/>
            <person name="Klingl A."/>
            <person name="Woyke T."/>
            <person name="Ryan C.M."/>
            <person name="Banfield J.F."/>
        </authorList>
    </citation>
    <scope>NUCLEOTIDE SEQUENCE [LARGE SCALE GENOMIC DNA]</scope>
</reference>
<keyword evidence="3 7" id="KW-0375">Hydrogen ion transport</keyword>
<evidence type="ECO:0000256" key="7">
    <source>
        <dbReference type="HAMAP-Rule" id="MF_01416"/>
    </source>
</evidence>
<dbReference type="Pfam" id="PF00213">
    <property type="entry name" value="OSCP"/>
    <property type="match status" value="1"/>
</dbReference>
<comment type="function">
    <text evidence="7">This protein is part of the stalk that links CF(0) to CF(1). It either transmits conformational changes from CF(0) to CF(1) or is implicated in proton conduction.</text>
</comment>
<keyword evidence="4 7" id="KW-0406">Ion transport</keyword>
<evidence type="ECO:0000313" key="8">
    <source>
        <dbReference type="EMBL" id="PIT96355.1"/>
    </source>
</evidence>
<evidence type="ECO:0000256" key="6">
    <source>
        <dbReference type="ARBA" id="ARBA00023310"/>
    </source>
</evidence>
<name>A0A2M6WU82_9BACT</name>
<keyword evidence="5 7" id="KW-0472">Membrane</keyword>
<keyword evidence="7" id="KW-0139">CF(1)</keyword>
<keyword evidence="2 7" id="KW-0813">Transport</keyword>
<accession>A0A2M6WU82</accession>
<comment type="function">
    <text evidence="7">F(1)F(0) ATP synthase produces ATP from ADP in the presence of a proton or sodium gradient. F-type ATPases consist of two structural domains, F(1) containing the extramembraneous catalytic core and F(0) containing the membrane proton channel, linked together by a central stalk and a peripheral stalk. During catalysis, ATP synthesis in the catalytic domain of F(1) is coupled via a rotary mechanism of the central stalk subunits to proton translocation.</text>
</comment>
<sequence>MKISNEQYARSLAESCLENSEAEWPKIINRFYSLLSTNGDSNRLALIIKEFPSVYDNLSGELTAEVKSARKLDKNTLERLTNWLSAKTNLKVTCQTSLDETVIGGAIVNYSDHILDLSLSGGLKQLTKTLAE</sequence>
<keyword evidence="6 7" id="KW-0066">ATP synthesis</keyword>
<dbReference type="GO" id="GO:0046933">
    <property type="term" value="F:proton-transporting ATP synthase activity, rotational mechanism"/>
    <property type="evidence" value="ECO:0007669"/>
    <property type="project" value="UniProtKB-UniRule"/>
</dbReference>
<protein>
    <recommendedName>
        <fullName evidence="7">ATP synthase subunit delta</fullName>
    </recommendedName>
    <alternativeName>
        <fullName evidence="7">ATP synthase F(1) sector subunit delta</fullName>
    </alternativeName>
    <alternativeName>
        <fullName evidence="7">F-type ATPase subunit delta</fullName>
        <shortName evidence="7">F-ATPase subunit delta</shortName>
    </alternativeName>
</protein>
<organism evidence="8 9">
    <name type="scientific">Candidatus Falkowbacteria bacterium CG10_big_fil_rev_8_21_14_0_10_37_14</name>
    <dbReference type="NCBI Taxonomy" id="1974561"/>
    <lineage>
        <taxon>Bacteria</taxon>
        <taxon>Candidatus Falkowiibacteriota</taxon>
    </lineage>
</organism>
<evidence type="ECO:0000256" key="3">
    <source>
        <dbReference type="ARBA" id="ARBA00022781"/>
    </source>
</evidence>
<dbReference type="GO" id="GO:0045259">
    <property type="term" value="C:proton-transporting ATP synthase complex"/>
    <property type="evidence" value="ECO:0007669"/>
    <property type="project" value="UniProtKB-KW"/>
</dbReference>
<evidence type="ECO:0000256" key="1">
    <source>
        <dbReference type="ARBA" id="ARBA00004370"/>
    </source>
</evidence>
<dbReference type="HAMAP" id="MF_01416">
    <property type="entry name" value="ATP_synth_delta_bact"/>
    <property type="match status" value="1"/>
</dbReference>
<comment type="subcellular location">
    <subcellularLocation>
        <location evidence="7">Cell membrane</location>
        <topology evidence="7">Peripheral membrane protein</topology>
    </subcellularLocation>
    <subcellularLocation>
        <location evidence="1">Membrane</location>
    </subcellularLocation>
</comment>
<dbReference type="PANTHER" id="PTHR11910">
    <property type="entry name" value="ATP SYNTHASE DELTA CHAIN"/>
    <property type="match status" value="1"/>
</dbReference>
<evidence type="ECO:0000256" key="5">
    <source>
        <dbReference type="ARBA" id="ARBA00023136"/>
    </source>
</evidence>
<evidence type="ECO:0000313" key="9">
    <source>
        <dbReference type="Proteomes" id="UP000228533"/>
    </source>
</evidence>
<proteinExistence type="inferred from homology"/>
<evidence type="ECO:0000256" key="2">
    <source>
        <dbReference type="ARBA" id="ARBA00022448"/>
    </source>
</evidence>
<dbReference type="InterPro" id="IPR000711">
    <property type="entry name" value="ATPase_OSCP/dsu"/>
</dbReference>
<gene>
    <name evidence="7" type="primary">atpH</name>
    <name evidence="8" type="ORF">COT94_00775</name>
</gene>
<dbReference type="EMBL" id="PFAM01000006">
    <property type="protein sequence ID" value="PIT96355.1"/>
    <property type="molecule type" value="Genomic_DNA"/>
</dbReference>